<gene>
    <name evidence="1" type="ORF">BV25DRAFT_1799942</name>
</gene>
<protein>
    <submittedName>
        <fullName evidence="1">Uncharacterized protein</fullName>
    </submittedName>
</protein>
<comment type="caution">
    <text evidence="1">The sequence shown here is derived from an EMBL/GenBank/DDBJ whole genome shotgun (WGS) entry which is preliminary data.</text>
</comment>
<evidence type="ECO:0000313" key="1">
    <source>
        <dbReference type="EMBL" id="KAI0064815.1"/>
    </source>
</evidence>
<accession>A0ACB8T9Z5</accession>
<dbReference type="Proteomes" id="UP000814140">
    <property type="component" value="Unassembled WGS sequence"/>
</dbReference>
<proteinExistence type="predicted"/>
<reference evidence="1" key="2">
    <citation type="journal article" date="2022" name="New Phytol.">
        <title>Evolutionary transition to the ectomycorrhizal habit in the genomes of a hyperdiverse lineage of mushroom-forming fungi.</title>
        <authorList>
            <person name="Looney B."/>
            <person name="Miyauchi S."/>
            <person name="Morin E."/>
            <person name="Drula E."/>
            <person name="Courty P.E."/>
            <person name="Kohler A."/>
            <person name="Kuo A."/>
            <person name="LaButti K."/>
            <person name="Pangilinan J."/>
            <person name="Lipzen A."/>
            <person name="Riley R."/>
            <person name="Andreopoulos W."/>
            <person name="He G."/>
            <person name="Johnson J."/>
            <person name="Nolan M."/>
            <person name="Tritt A."/>
            <person name="Barry K.W."/>
            <person name="Grigoriev I.V."/>
            <person name="Nagy L.G."/>
            <person name="Hibbett D."/>
            <person name="Henrissat B."/>
            <person name="Matheny P.B."/>
            <person name="Labbe J."/>
            <person name="Martin F.M."/>
        </authorList>
    </citation>
    <scope>NUCLEOTIDE SEQUENCE</scope>
    <source>
        <strain evidence="1">HHB10654</strain>
    </source>
</reference>
<dbReference type="EMBL" id="MU277197">
    <property type="protein sequence ID" value="KAI0064815.1"/>
    <property type="molecule type" value="Genomic_DNA"/>
</dbReference>
<keyword evidence="2" id="KW-1185">Reference proteome</keyword>
<organism evidence="1 2">
    <name type="scientific">Artomyces pyxidatus</name>
    <dbReference type="NCBI Taxonomy" id="48021"/>
    <lineage>
        <taxon>Eukaryota</taxon>
        <taxon>Fungi</taxon>
        <taxon>Dikarya</taxon>
        <taxon>Basidiomycota</taxon>
        <taxon>Agaricomycotina</taxon>
        <taxon>Agaricomycetes</taxon>
        <taxon>Russulales</taxon>
        <taxon>Auriscalpiaceae</taxon>
        <taxon>Artomyces</taxon>
    </lineage>
</organism>
<reference evidence="1" key="1">
    <citation type="submission" date="2021-03" db="EMBL/GenBank/DDBJ databases">
        <authorList>
            <consortium name="DOE Joint Genome Institute"/>
            <person name="Ahrendt S."/>
            <person name="Looney B.P."/>
            <person name="Miyauchi S."/>
            <person name="Morin E."/>
            <person name="Drula E."/>
            <person name="Courty P.E."/>
            <person name="Chicoki N."/>
            <person name="Fauchery L."/>
            <person name="Kohler A."/>
            <person name="Kuo A."/>
            <person name="Labutti K."/>
            <person name="Pangilinan J."/>
            <person name="Lipzen A."/>
            <person name="Riley R."/>
            <person name="Andreopoulos W."/>
            <person name="He G."/>
            <person name="Johnson J."/>
            <person name="Barry K.W."/>
            <person name="Grigoriev I.V."/>
            <person name="Nagy L."/>
            <person name="Hibbett D."/>
            <person name="Henrissat B."/>
            <person name="Matheny P.B."/>
            <person name="Labbe J."/>
            <person name="Martin F."/>
        </authorList>
    </citation>
    <scope>NUCLEOTIDE SEQUENCE</scope>
    <source>
        <strain evidence="1">HHB10654</strain>
    </source>
</reference>
<name>A0ACB8T9Z5_9AGAM</name>
<evidence type="ECO:0000313" key="2">
    <source>
        <dbReference type="Proteomes" id="UP000814140"/>
    </source>
</evidence>
<sequence>MSINARTYSLQIIQHPSLGAASGCAEISRLPLSPPLVAQLITYDSMGRIVENDPEHPCLVAHLSLCTPDGCVFTGHGNSVSNKATERQLNRALHGSTVSSPYYVLDMYGRDGIFFVFPDVTVRLEGRYTLCVSLSDLLSS</sequence>